<dbReference type="SUPFAM" id="SSF52540">
    <property type="entry name" value="P-loop containing nucleoside triphosphate hydrolases"/>
    <property type="match status" value="1"/>
</dbReference>
<evidence type="ECO:0000256" key="3">
    <source>
        <dbReference type="ARBA" id="ARBA00022801"/>
    </source>
</evidence>
<name>A0A0A1MTS5_9BACI</name>
<dbReference type="Pfam" id="PF00488">
    <property type="entry name" value="MutS_V"/>
    <property type="match status" value="1"/>
</dbReference>
<dbReference type="GO" id="GO:0016887">
    <property type="term" value="F:ATP hydrolysis activity"/>
    <property type="evidence" value="ECO:0007669"/>
    <property type="project" value="InterPro"/>
</dbReference>
<reference evidence="8 9" key="1">
    <citation type="submission" date="2014-11" db="EMBL/GenBank/DDBJ databases">
        <authorList>
            <person name="Urmite Genomes Urmite Genomes"/>
        </authorList>
    </citation>
    <scope>NUCLEOTIDE SEQUENCE [LARGE SCALE GENOMIC DNA]</scope>
    <source>
        <strain evidence="8 9">Oc5</strain>
    </source>
</reference>
<dbReference type="OrthoDB" id="9808166at2"/>
<evidence type="ECO:0000313" key="9">
    <source>
        <dbReference type="Proteomes" id="UP000040453"/>
    </source>
</evidence>
<dbReference type="Gene3D" id="1.10.1420.10">
    <property type="match status" value="2"/>
</dbReference>
<dbReference type="InterPro" id="IPR027417">
    <property type="entry name" value="P-loop_NTPase"/>
</dbReference>
<dbReference type="SUPFAM" id="SSF48334">
    <property type="entry name" value="DNA repair protein MutS, domain III"/>
    <property type="match status" value="1"/>
</dbReference>
<dbReference type="GO" id="GO:0004519">
    <property type="term" value="F:endonuclease activity"/>
    <property type="evidence" value="ECO:0007669"/>
    <property type="project" value="UniProtKB-KW"/>
</dbReference>
<sequence>MNEITFDKLQYNELKKIIKSYCISGLGMQLMDKLKPSSNINVVKSRLNETTEAVAILNTNSRVPFLGVSNIENIMQNLEKGIILQPDDLVNVSDFLRGCRKIKKYMLDKAFFAPVLASYANSMAVFQSIEEELDFSIKGNRIDSAASKELKRIRNHIQAVETKMEERLNRFLKSSVYKKYIQEAFISKKDDRYTIPVKAAYKHHVDGVIVDTSSKGSTVFIEPAAVSKLNNELAVLKAEEQMEEYQILATLSGMILENISELKINMELIGQYDMVFAKAKFSKQTDGIEPKLNDHGYMKLIDCKHPLLTGKAVPLNFEIGEDFRSLIITGPNAGGKTVVLKTIGLLTLSVMSGFHITANKETEISLFENIFVDIGDNQSMENALSTFSSHMQNIAEIMQQANHHSLVLFDEIGSGTEPNEGAALAISILEEFYQMGCITVATTHYGEIKRFSEMHPDFMNAAMQFNSETLEPLYKLIMGKSGESNALWISRKMNMKEQVLQKAKEYMNNKEYHFDLVNHNKIRKPKTVKQKSAVFTEYEKGDRVKLLEYDDFGIIYEGADSQYNVVVFYKNELITVNVKRISLEIKGKDLYPAGYDMDTLFENYHSLKMQHDLERGSKKALRKVEKEIRNREK</sequence>
<dbReference type="NCBIfam" id="TIGR01069">
    <property type="entry name" value="mutS2"/>
    <property type="match status" value="1"/>
</dbReference>
<dbReference type="FunFam" id="3.40.50.300:FF:000830">
    <property type="entry name" value="Endonuclease MutS2"/>
    <property type="match status" value="1"/>
</dbReference>
<dbReference type="SMART" id="SM00534">
    <property type="entry name" value="MUTSac"/>
    <property type="match status" value="1"/>
</dbReference>
<dbReference type="GO" id="GO:0045910">
    <property type="term" value="P:negative regulation of DNA recombination"/>
    <property type="evidence" value="ECO:0007669"/>
    <property type="project" value="InterPro"/>
</dbReference>
<protein>
    <submittedName>
        <fullName evidence="8">Endonuclease MutS2</fullName>
    </submittedName>
</protein>
<keyword evidence="8" id="KW-0540">Nuclease</keyword>
<keyword evidence="8" id="KW-0255">Endonuclease</keyword>
<evidence type="ECO:0000256" key="1">
    <source>
        <dbReference type="ARBA" id="ARBA00022730"/>
    </source>
</evidence>
<dbReference type="PANTHER" id="PTHR48466:SF2">
    <property type="entry name" value="OS10G0509000 PROTEIN"/>
    <property type="match status" value="1"/>
</dbReference>
<evidence type="ECO:0000256" key="5">
    <source>
        <dbReference type="ARBA" id="ARBA00022884"/>
    </source>
</evidence>
<dbReference type="GO" id="GO:0005524">
    <property type="term" value="F:ATP binding"/>
    <property type="evidence" value="ECO:0007669"/>
    <property type="project" value="UniProtKB-KW"/>
</dbReference>
<keyword evidence="1" id="KW-0699">rRNA-binding</keyword>
<dbReference type="InterPro" id="IPR000432">
    <property type="entry name" value="DNA_mismatch_repair_MutS_C"/>
</dbReference>
<dbReference type="InterPro" id="IPR005747">
    <property type="entry name" value="MutS2"/>
</dbReference>
<dbReference type="SMART" id="SM00533">
    <property type="entry name" value="MUTSd"/>
    <property type="match status" value="1"/>
</dbReference>
<evidence type="ECO:0000259" key="7">
    <source>
        <dbReference type="PROSITE" id="PS00486"/>
    </source>
</evidence>
<dbReference type="InterPro" id="IPR036187">
    <property type="entry name" value="DNA_mismatch_repair_MutS_sf"/>
</dbReference>
<evidence type="ECO:0000256" key="4">
    <source>
        <dbReference type="ARBA" id="ARBA00022840"/>
    </source>
</evidence>
<dbReference type="GO" id="GO:0140664">
    <property type="term" value="F:ATP-dependent DNA damage sensor activity"/>
    <property type="evidence" value="ECO:0007669"/>
    <property type="project" value="InterPro"/>
</dbReference>
<evidence type="ECO:0000313" key="8">
    <source>
        <dbReference type="EMBL" id="CEI83084.1"/>
    </source>
</evidence>
<keyword evidence="4" id="KW-0067">ATP-binding</keyword>
<dbReference type="PIRSF" id="PIRSF005814">
    <property type="entry name" value="MutS_YshD"/>
    <property type="match status" value="1"/>
</dbReference>
<keyword evidence="9" id="KW-1185">Reference proteome</keyword>
<accession>A0A0A1MTS5</accession>
<proteinExistence type="predicted"/>
<dbReference type="Proteomes" id="UP000040453">
    <property type="component" value="Unassembled WGS sequence"/>
</dbReference>
<dbReference type="InterPro" id="IPR045076">
    <property type="entry name" value="MutS"/>
</dbReference>
<organism evidence="8 9">
    <name type="scientific">Oceanobacillus oncorhynchi</name>
    <dbReference type="NCBI Taxonomy" id="545501"/>
    <lineage>
        <taxon>Bacteria</taxon>
        <taxon>Bacillati</taxon>
        <taxon>Bacillota</taxon>
        <taxon>Bacilli</taxon>
        <taxon>Bacillales</taxon>
        <taxon>Bacillaceae</taxon>
        <taxon>Oceanobacillus</taxon>
    </lineage>
</organism>
<dbReference type="GO" id="GO:0006298">
    <property type="term" value="P:mismatch repair"/>
    <property type="evidence" value="ECO:0007669"/>
    <property type="project" value="InterPro"/>
</dbReference>
<dbReference type="EMBL" id="CDGG01000001">
    <property type="protein sequence ID" value="CEI83084.1"/>
    <property type="molecule type" value="Genomic_DNA"/>
</dbReference>
<keyword evidence="3" id="KW-0378">Hydrolase</keyword>
<dbReference type="GO" id="GO:0030983">
    <property type="term" value="F:mismatched DNA binding"/>
    <property type="evidence" value="ECO:0007669"/>
    <property type="project" value="InterPro"/>
</dbReference>
<keyword evidence="2" id="KW-0547">Nucleotide-binding</keyword>
<dbReference type="PANTHER" id="PTHR48466">
    <property type="entry name" value="OS10G0509000 PROTEIN-RELATED"/>
    <property type="match status" value="1"/>
</dbReference>
<dbReference type="STRING" id="545501.BN997_02973"/>
<gene>
    <name evidence="8" type="primary">mutS2_1</name>
    <name evidence="8" type="ORF">BN997_02973</name>
</gene>
<dbReference type="PROSITE" id="PS00486">
    <property type="entry name" value="DNA_MISMATCH_REPAIR_2"/>
    <property type="match status" value="1"/>
</dbReference>
<dbReference type="GO" id="GO:0019843">
    <property type="term" value="F:rRNA binding"/>
    <property type="evidence" value="ECO:0007669"/>
    <property type="project" value="UniProtKB-KW"/>
</dbReference>
<dbReference type="AlphaFoldDB" id="A0A0A1MTS5"/>
<feature type="domain" description="DNA mismatch repair proteins mutS family" evidence="7">
    <location>
        <begin position="405"/>
        <end position="421"/>
    </location>
</feature>
<evidence type="ECO:0000256" key="2">
    <source>
        <dbReference type="ARBA" id="ARBA00022741"/>
    </source>
</evidence>
<dbReference type="Gene3D" id="3.40.50.300">
    <property type="entry name" value="P-loop containing nucleotide triphosphate hydrolases"/>
    <property type="match status" value="1"/>
</dbReference>
<keyword evidence="5" id="KW-0694">RNA-binding</keyword>
<evidence type="ECO:0000256" key="6">
    <source>
        <dbReference type="ARBA" id="ARBA00023125"/>
    </source>
</evidence>
<dbReference type="RefSeq" id="WP_042533286.1">
    <property type="nucleotide sequence ID" value="NZ_CDGG01000001.1"/>
</dbReference>
<keyword evidence="6" id="KW-0238">DNA-binding</keyword>
<dbReference type="InterPro" id="IPR007696">
    <property type="entry name" value="DNA_mismatch_repair_MutS_core"/>
</dbReference>